<sequence length="623" mass="71675">MKQVMIVKKRQILKVMMVMSVLYIVWSAQVLKASVMDKELQKLKLEVTNVARELTTETAKLNQLNTQQPTYTIQGDALRKDSTGLYVWGIAIGNENSGHVGWQLQEGNLKIVNPDMRKMNAIVNLYADSNHYYLKTITGTNRYGGKVPVKVYTKTVPTALKTQQDKVSSISKKVQIKASALEKYVVTKYKKLLGATTKVETLKTYTKELQQLHDFLKQNAENKNLFALVESFYLQITKFDPKDLDTIYTLANFYKANTNEVKANNLYKMVAKNFPEEFIKRVDLKNNIWFATELLNEVGYPQHAVQVVENYMEAQKDALKNPVVAENYVQYLYQAAIKAKDTSAKKTYLEKCRTTIATYNVTGFKGIMQSNLYETVLKLLGDIYVTEGNTEASKKIYDEIGTGNFNQMTQSYENDNSVLKLADDLAKKGEYKKSFEYFEEVVNQYNKYNYANQNKDMELVSESDYSNLLLGLAYFNHTRPNAEELDNGLKYIYKAYKLNPKNPIANNALGYVYKYYYTKYPDKFKAIESSTLSQKDLTIKIVGYYNEAIEQDSNYKRAYGNLQEIYSNDYQLEVKEALKSIHKLSDGNDYYTKIAELKKTYDNKSLDEKGWPQTGIESVESFK</sequence>
<comment type="caution">
    <text evidence="1">The sequence shown here is derived from an EMBL/GenBank/DDBJ whole genome shotgun (WGS) entry which is preliminary data.</text>
</comment>
<evidence type="ECO:0000313" key="1">
    <source>
        <dbReference type="EMBL" id="PHV69933.1"/>
    </source>
</evidence>
<keyword evidence="2" id="KW-1185">Reference proteome</keyword>
<dbReference type="EMBL" id="PEDL01000016">
    <property type="protein sequence ID" value="PHV69933.1"/>
    <property type="molecule type" value="Genomic_DNA"/>
</dbReference>
<protein>
    <submittedName>
        <fullName evidence="1">Uncharacterized protein</fullName>
    </submittedName>
</protein>
<proteinExistence type="predicted"/>
<evidence type="ECO:0000313" key="2">
    <source>
        <dbReference type="Proteomes" id="UP000224460"/>
    </source>
</evidence>
<organism evidence="1 2">
    <name type="scientific">Sporanaerobium hydrogeniformans</name>
    <dbReference type="NCBI Taxonomy" id="3072179"/>
    <lineage>
        <taxon>Bacteria</taxon>
        <taxon>Bacillati</taxon>
        <taxon>Bacillota</taxon>
        <taxon>Clostridia</taxon>
        <taxon>Lachnospirales</taxon>
        <taxon>Lachnospiraceae</taxon>
        <taxon>Sporanaerobium</taxon>
    </lineage>
</organism>
<reference evidence="1" key="1">
    <citation type="submission" date="2017-10" db="EMBL/GenBank/DDBJ databases">
        <title>Genome sequence of cellulolytic Lachnospiraceae bacterium XHS1971 isolated from hotspring sediment.</title>
        <authorList>
            <person name="Vasudevan G."/>
            <person name="Joshi A.J."/>
            <person name="Hivarkar S."/>
            <person name="Lanjekar V.B."/>
            <person name="Dhakephalkar P.K."/>
            <person name="Dagar S."/>
        </authorList>
    </citation>
    <scope>NUCLEOTIDE SEQUENCE</scope>
    <source>
        <strain evidence="1">XHS1971</strain>
    </source>
</reference>
<gene>
    <name evidence="1" type="ORF">CS063_13195</name>
</gene>
<dbReference type="Proteomes" id="UP000224460">
    <property type="component" value="Unassembled WGS sequence"/>
</dbReference>
<accession>A0AC61DA48</accession>
<name>A0AC61DA48_9FIRM</name>